<dbReference type="Pfam" id="PF02894">
    <property type="entry name" value="GFO_IDH_MocA_C"/>
    <property type="match status" value="1"/>
</dbReference>
<dbReference type="PANTHER" id="PTHR43708:SF8">
    <property type="entry name" value="OXIDOREDUCTASE"/>
    <property type="match status" value="1"/>
</dbReference>
<dbReference type="InterPro" id="IPR000683">
    <property type="entry name" value="Gfo/Idh/MocA-like_OxRdtase_N"/>
</dbReference>
<feature type="domain" description="Gfo/Idh/MocA-like oxidoreductase C-terminal" evidence="3">
    <location>
        <begin position="158"/>
        <end position="392"/>
    </location>
</feature>
<keyword evidence="5" id="KW-1185">Reference proteome</keyword>
<name>A0A2V5L5S6_9MICC</name>
<dbReference type="Pfam" id="PF01408">
    <property type="entry name" value="GFO_IDH_MocA"/>
    <property type="match status" value="1"/>
</dbReference>
<dbReference type="InterPro" id="IPR004104">
    <property type="entry name" value="Gfo/Idh/MocA-like_OxRdtase_C"/>
</dbReference>
<dbReference type="InterPro" id="IPR051317">
    <property type="entry name" value="Gfo/Idh/MocA_oxidoreduct"/>
</dbReference>
<dbReference type="AlphaFoldDB" id="A0A2V5L5S6"/>
<gene>
    <name evidence="4" type="ORF">CVV68_13070</name>
</gene>
<dbReference type="EMBL" id="QJVD01000013">
    <property type="protein sequence ID" value="PYI66735.1"/>
    <property type="molecule type" value="Genomic_DNA"/>
</dbReference>
<dbReference type="PANTHER" id="PTHR43708">
    <property type="entry name" value="CONSERVED EXPRESSED OXIDOREDUCTASE (EUROFUNG)"/>
    <property type="match status" value="1"/>
</dbReference>
<dbReference type="SUPFAM" id="SSF51735">
    <property type="entry name" value="NAD(P)-binding Rossmann-fold domains"/>
    <property type="match status" value="1"/>
</dbReference>
<evidence type="ECO:0000313" key="4">
    <source>
        <dbReference type="EMBL" id="PYI66735.1"/>
    </source>
</evidence>
<dbReference type="Gene3D" id="3.30.360.10">
    <property type="entry name" value="Dihydrodipicolinate Reductase, domain 2"/>
    <property type="match status" value="1"/>
</dbReference>
<dbReference type="Proteomes" id="UP000247832">
    <property type="component" value="Unassembled WGS sequence"/>
</dbReference>
<sequence>MIQEQERRDVVTDLVEAVPDRERSTRDLRVGIVGFGLRASLWRHVHKPGQGSEVVMVCDTSERGRADAAARIPTAAVTGDLDELLGSGLDAVLVLTPDNRHAEVAVQTLRAGIPTFCEKPLDVTLDAADAILATAFETGTRLYVGHNMRHMPVVVQMRELIQAGTIGEVKAVWCRHFVGNGGDYYFKDWHAERANTTSLLLQKGAHDIDVIHWLASGYTKRVSAIGDLAVYGDITSRRDNSDRRMGDWFSLENWPPTEQTDLNPVIDVEDISMMQMVLDNGALASYLQCHFTPDYWRNYTVIGTRGRIENFGDNPGDKIHVWTSRSQDGFVEPDQKVEIRDGDGGHGGADPLLIAEFLRFAREGGATATSPVAARASVAAGVLAAQSLRTGGGALEIPALPAELVEYFDNGQPAR</sequence>
<protein>
    <submittedName>
        <fullName evidence="4">Oxidoreductase</fullName>
    </submittedName>
</protein>
<proteinExistence type="inferred from homology"/>
<comment type="similarity">
    <text evidence="1">Belongs to the Gfo/Idh/MocA family.</text>
</comment>
<reference evidence="4 5" key="1">
    <citation type="submission" date="2018-05" db="EMBL/GenBank/DDBJ databases">
        <title>Genetic diversity of glacier-inhabiting Cryobacterium bacteria in China and description of Cryobacterium mengkeensis sp. nov. and Arthrobacter glacialis sp. nov.</title>
        <authorList>
            <person name="Liu Q."/>
            <person name="Xin Y.-H."/>
        </authorList>
    </citation>
    <scope>NUCLEOTIDE SEQUENCE [LARGE SCALE GENOMIC DNA]</scope>
    <source>
        <strain evidence="4 5">LI2</strain>
    </source>
</reference>
<accession>A0A2V5L5S6</accession>
<evidence type="ECO:0000313" key="5">
    <source>
        <dbReference type="Proteomes" id="UP000247832"/>
    </source>
</evidence>
<organism evidence="4 5">
    <name type="scientific">Arthrobacter livingstonensis</name>
    <dbReference type="NCBI Taxonomy" id="670078"/>
    <lineage>
        <taxon>Bacteria</taxon>
        <taxon>Bacillati</taxon>
        <taxon>Actinomycetota</taxon>
        <taxon>Actinomycetes</taxon>
        <taxon>Micrococcales</taxon>
        <taxon>Micrococcaceae</taxon>
        <taxon>Arthrobacter</taxon>
    </lineage>
</organism>
<dbReference type="SUPFAM" id="SSF55347">
    <property type="entry name" value="Glyceraldehyde-3-phosphate dehydrogenase-like, C-terminal domain"/>
    <property type="match status" value="1"/>
</dbReference>
<dbReference type="OrthoDB" id="103047at2"/>
<evidence type="ECO:0000259" key="3">
    <source>
        <dbReference type="Pfam" id="PF02894"/>
    </source>
</evidence>
<evidence type="ECO:0000256" key="1">
    <source>
        <dbReference type="ARBA" id="ARBA00010928"/>
    </source>
</evidence>
<dbReference type="Gene3D" id="3.40.50.720">
    <property type="entry name" value="NAD(P)-binding Rossmann-like Domain"/>
    <property type="match status" value="1"/>
</dbReference>
<comment type="caution">
    <text evidence="4">The sequence shown here is derived from an EMBL/GenBank/DDBJ whole genome shotgun (WGS) entry which is preliminary data.</text>
</comment>
<dbReference type="InterPro" id="IPR036291">
    <property type="entry name" value="NAD(P)-bd_dom_sf"/>
</dbReference>
<feature type="domain" description="Gfo/Idh/MocA-like oxidoreductase N-terminal" evidence="2">
    <location>
        <begin position="28"/>
        <end position="146"/>
    </location>
</feature>
<dbReference type="GO" id="GO:0000166">
    <property type="term" value="F:nucleotide binding"/>
    <property type="evidence" value="ECO:0007669"/>
    <property type="project" value="InterPro"/>
</dbReference>
<evidence type="ECO:0000259" key="2">
    <source>
        <dbReference type="Pfam" id="PF01408"/>
    </source>
</evidence>